<evidence type="ECO:0000256" key="4">
    <source>
        <dbReference type="ARBA" id="ARBA00022525"/>
    </source>
</evidence>
<evidence type="ECO:0000256" key="1">
    <source>
        <dbReference type="ARBA" id="ARBA00004111"/>
    </source>
</evidence>
<keyword evidence="9" id="KW-1000">Mitochondrion outer membrane</keyword>
<protein>
    <recommendedName>
        <fullName evidence="20">Membrane-associated progesterone receptor component 1</fullName>
    </recommendedName>
</protein>
<dbReference type="GO" id="GO:0005741">
    <property type="term" value="C:mitochondrial outer membrane"/>
    <property type="evidence" value="ECO:0007669"/>
    <property type="project" value="UniProtKB-SubCell"/>
</dbReference>
<reference evidence="22" key="2">
    <citation type="submission" date="2025-08" db="UniProtKB">
        <authorList>
            <consortium name="Ensembl"/>
        </authorList>
    </citation>
    <scope>IDENTIFICATION</scope>
</reference>
<dbReference type="Pfam" id="PF00173">
    <property type="entry name" value="Cyt-b5"/>
    <property type="match status" value="1"/>
</dbReference>
<evidence type="ECO:0000256" key="20">
    <source>
        <dbReference type="ARBA" id="ARBA00040437"/>
    </source>
</evidence>
<keyword evidence="4" id="KW-0964">Secreted</keyword>
<keyword evidence="10" id="KW-0256">Endoplasmic reticulum</keyword>
<dbReference type="GO" id="GO:0005576">
    <property type="term" value="C:extracellular region"/>
    <property type="evidence" value="ECO:0007669"/>
    <property type="project" value="UniProtKB-SubCell"/>
</dbReference>
<reference evidence="22" key="1">
    <citation type="submission" date="2018-05" db="EMBL/GenBank/DDBJ databases">
        <authorList>
            <person name="Datahose"/>
        </authorList>
    </citation>
    <scope>NUCLEOTIDE SEQUENCE</scope>
</reference>
<keyword evidence="17" id="KW-0675">Receptor</keyword>
<evidence type="ECO:0000256" key="11">
    <source>
        <dbReference type="ARBA" id="ARBA00022848"/>
    </source>
</evidence>
<accession>A0AAX7T519</accession>
<evidence type="ECO:0000256" key="13">
    <source>
        <dbReference type="ARBA" id="ARBA00023004"/>
    </source>
</evidence>
<evidence type="ECO:0000313" key="22">
    <source>
        <dbReference type="Ensembl" id="ENSACLP00000051908.1"/>
    </source>
</evidence>
<comment type="similarity">
    <text evidence="19">Belongs to the cytochrome b5 family. MAPR subfamily.</text>
</comment>
<dbReference type="PANTHER" id="PTHR10281">
    <property type="entry name" value="MEMBRANE-ASSOCIATED PROGESTERONE RECEPTOR COMPONENT-RELATED"/>
    <property type="match status" value="1"/>
</dbReference>
<dbReference type="GO" id="GO:0005496">
    <property type="term" value="F:steroid binding"/>
    <property type="evidence" value="ECO:0007669"/>
    <property type="project" value="UniProtKB-KW"/>
</dbReference>
<dbReference type="GeneTree" id="ENSGT00940000160619"/>
<evidence type="ECO:0000313" key="23">
    <source>
        <dbReference type="Proteomes" id="UP000265100"/>
    </source>
</evidence>
<dbReference type="InterPro" id="IPR036400">
    <property type="entry name" value="Cyt_B5-like_heme/steroid_sf"/>
</dbReference>
<evidence type="ECO:0000256" key="6">
    <source>
        <dbReference type="ARBA" id="ARBA00022665"/>
    </source>
</evidence>
<evidence type="ECO:0000256" key="8">
    <source>
        <dbReference type="ARBA" id="ARBA00022723"/>
    </source>
</evidence>
<evidence type="ECO:0000256" key="15">
    <source>
        <dbReference type="ARBA" id="ARBA00023128"/>
    </source>
</evidence>
<dbReference type="Ensembl" id="ENSACLT00000091818.1">
    <property type="protein sequence ID" value="ENSACLP00000051908.1"/>
    <property type="gene ID" value="ENSACLG00000015951.2"/>
</dbReference>
<evidence type="ECO:0000256" key="14">
    <source>
        <dbReference type="ARBA" id="ARBA00023121"/>
    </source>
</evidence>
<keyword evidence="7" id="KW-0812">Transmembrane</keyword>
<dbReference type="GO" id="GO:0046872">
    <property type="term" value="F:metal ion binding"/>
    <property type="evidence" value="ECO:0007669"/>
    <property type="project" value="UniProtKB-KW"/>
</dbReference>
<keyword evidence="15" id="KW-0496">Mitochondrion</keyword>
<keyword evidence="6" id="KW-0754">Steroid-binding</keyword>
<evidence type="ECO:0000256" key="3">
    <source>
        <dbReference type="ARBA" id="ARBA00004613"/>
    </source>
</evidence>
<dbReference type="InterPro" id="IPR050577">
    <property type="entry name" value="MAPR/NEUFC/NENF-like"/>
</dbReference>
<keyword evidence="8" id="KW-0479">Metal-binding</keyword>
<dbReference type="SUPFAM" id="SSF55856">
    <property type="entry name" value="Cytochrome b5-like heme/steroid binding domain"/>
    <property type="match status" value="1"/>
</dbReference>
<evidence type="ECO:0000256" key="19">
    <source>
        <dbReference type="ARBA" id="ARBA00038357"/>
    </source>
</evidence>
<evidence type="ECO:0000256" key="17">
    <source>
        <dbReference type="ARBA" id="ARBA00023170"/>
    </source>
</evidence>
<keyword evidence="23" id="KW-1185">Reference proteome</keyword>
<comment type="subcellular location">
    <subcellularLocation>
        <location evidence="2">Endoplasmic reticulum membrane</location>
        <topology evidence="2">Single-pass membrane protein</topology>
    </subcellularLocation>
    <subcellularLocation>
        <location evidence="1">Microsome membrane</location>
        <topology evidence="1">Single-pass membrane protein</topology>
    </subcellularLocation>
    <subcellularLocation>
        <location evidence="18">Mitochondrion outer membrane</location>
        <topology evidence="18">Single-pass membrane protein</topology>
        <orientation evidence="18">Extracellular side</orientation>
    </subcellularLocation>
    <subcellularLocation>
        <location evidence="3">Secreted</location>
    </subcellularLocation>
</comment>
<evidence type="ECO:0000256" key="2">
    <source>
        <dbReference type="ARBA" id="ARBA00004389"/>
    </source>
</evidence>
<dbReference type="Gene3D" id="3.10.120.10">
    <property type="entry name" value="Cytochrome b5-like heme/steroid binding domain"/>
    <property type="match status" value="1"/>
</dbReference>
<name>A0AAX7T519_ASTCA</name>
<evidence type="ECO:0000256" key="7">
    <source>
        <dbReference type="ARBA" id="ARBA00022692"/>
    </source>
</evidence>
<feature type="domain" description="Cytochrome b5 heme-binding" evidence="21">
    <location>
        <begin position="62"/>
        <end position="162"/>
    </location>
</feature>
<keyword evidence="5" id="KW-0597">Phosphoprotein</keyword>
<dbReference type="PANTHER" id="PTHR10281:SF23">
    <property type="entry name" value="MEMBRANE-ASSOCIATED PROGESTERONE RECEPTOR COMPONENT 1"/>
    <property type="match status" value="1"/>
</dbReference>
<dbReference type="GO" id="GO:0005789">
    <property type="term" value="C:endoplasmic reticulum membrane"/>
    <property type="evidence" value="ECO:0007669"/>
    <property type="project" value="UniProtKB-SubCell"/>
</dbReference>
<keyword evidence="12" id="KW-1133">Transmembrane helix</keyword>
<dbReference type="InterPro" id="IPR001199">
    <property type="entry name" value="Cyt_B5-like_heme/steroid-bd"/>
</dbReference>
<keyword evidence="13" id="KW-0408">Iron</keyword>
<proteinExistence type="inferred from homology"/>
<evidence type="ECO:0000256" key="18">
    <source>
        <dbReference type="ARBA" id="ARBA00037812"/>
    </source>
</evidence>
<sequence length="222" mass="25188">MAEAESSELTSGGIFQEIFTSPLNLTLLSLCFFLLYKIFRGDKPPELSEEDKPLPKMKKRDFTLAELKPYDGLQNPRILMAINGKVFDVTRGKKFYGPDGPYGVFAGRDASRGLATFCLDKEGLKDEHDDLSDLNSMQKESLSDWESQFTSEWKIKHTVRLLGSKNATEKNLKMFYNSCVFYNLLSIYSKIKPVLRSTRVSVNKYVGQFDLPALNPLSPFTL</sequence>
<evidence type="ECO:0000256" key="16">
    <source>
        <dbReference type="ARBA" id="ARBA00023136"/>
    </source>
</evidence>
<dbReference type="Proteomes" id="UP000265100">
    <property type="component" value="Chromosome 10"/>
</dbReference>
<organism evidence="22 23">
    <name type="scientific">Astatotilapia calliptera</name>
    <name type="common">Eastern happy</name>
    <name type="synonym">Chromis callipterus</name>
    <dbReference type="NCBI Taxonomy" id="8154"/>
    <lineage>
        <taxon>Eukaryota</taxon>
        <taxon>Metazoa</taxon>
        <taxon>Chordata</taxon>
        <taxon>Craniata</taxon>
        <taxon>Vertebrata</taxon>
        <taxon>Euteleostomi</taxon>
        <taxon>Actinopterygii</taxon>
        <taxon>Neopterygii</taxon>
        <taxon>Teleostei</taxon>
        <taxon>Neoteleostei</taxon>
        <taxon>Acanthomorphata</taxon>
        <taxon>Ovalentaria</taxon>
        <taxon>Cichlomorphae</taxon>
        <taxon>Cichliformes</taxon>
        <taxon>Cichlidae</taxon>
        <taxon>African cichlids</taxon>
        <taxon>Pseudocrenilabrinae</taxon>
        <taxon>Haplochromini</taxon>
        <taxon>Astatotilapia</taxon>
    </lineage>
</organism>
<evidence type="ECO:0000259" key="21">
    <source>
        <dbReference type="SMART" id="SM01117"/>
    </source>
</evidence>
<keyword evidence="16" id="KW-0472">Membrane</keyword>
<dbReference type="AlphaFoldDB" id="A0AAX7T519"/>
<evidence type="ECO:0000256" key="12">
    <source>
        <dbReference type="ARBA" id="ARBA00022989"/>
    </source>
</evidence>
<dbReference type="SMART" id="SM01117">
    <property type="entry name" value="Cyt-b5"/>
    <property type="match status" value="1"/>
</dbReference>
<dbReference type="FunFam" id="3.10.120.10:FF:000003">
    <property type="entry name" value="membrane-associated progesterone receptor component 1"/>
    <property type="match status" value="1"/>
</dbReference>
<keyword evidence="14" id="KW-0446">Lipid-binding</keyword>
<reference evidence="22" key="3">
    <citation type="submission" date="2025-09" db="UniProtKB">
        <authorList>
            <consortium name="Ensembl"/>
        </authorList>
    </citation>
    <scope>IDENTIFICATION</scope>
</reference>
<evidence type="ECO:0000256" key="5">
    <source>
        <dbReference type="ARBA" id="ARBA00022553"/>
    </source>
</evidence>
<keyword evidence="11" id="KW-0492">Microsome</keyword>
<gene>
    <name evidence="22" type="primary">PGRMC1</name>
</gene>
<evidence type="ECO:0000256" key="10">
    <source>
        <dbReference type="ARBA" id="ARBA00022824"/>
    </source>
</evidence>
<evidence type="ECO:0000256" key="9">
    <source>
        <dbReference type="ARBA" id="ARBA00022787"/>
    </source>
</evidence>